<dbReference type="PANTHER" id="PTHR43480">
    <property type="entry name" value="ACYL-[ACYL-CARRIER-PROTEIN]--UDP-N-ACETYLGLUCOSAMINE O-ACYLTRANSFERASE"/>
    <property type="match status" value="1"/>
</dbReference>
<keyword evidence="1 6" id="KW-0444">Lipid biosynthesis</keyword>
<keyword evidence="4 6" id="KW-0443">Lipid metabolism</keyword>
<dbReference type="Pfam" id="PF13720">
    <property type="entry name" value="Acetyltransf_11"/>
    <property type="match status" value="1"/>
</dbReference>
<comment type="catalytic activity">
    <reaction evidence="6">
        <text>a (3R)-hydroxyacyl-[ACP] + UDP-N-acetyl-alpha-D-glucosamine = a UDP-3-O-[(3R)-3-hydroxyacyl]-N-acetyl-alpha-D-glucosamine + holo-[ACP]</text>
        <dbReference type="Rhea" id="RHEA:67812"/>
        <dbReference type="Rhea" id="RHEA-COMP:9685"/>
        <dbReference type="Rhea" id="RHEA-COMP:9945"/>
        <dbReference type="ChEBI" id="CHEBI:57705"/>
        <dbReference type="ChEBI" id="CHEBI:64479"/>
        <dbReference type="ChEBI" id="CHEBI:78827"/>
        <dbReference type="ChEBI" id="CHEBI:173225"/>
        <dbReference type="EC" id="2.3.1.129"/>
    </reaction>
</comment>
<keyword evidence="6" id="KW-0963">Cytoplasm</keyword>
<name>A0ABP3WT29_9ALTE</name>
<dbReference type="EMBL" id="BAAAFD010000003">
    <property type="protein sequence ID" value="GAA0856043.1"/>
    <property type="molecule type" value="Genomic_DNA"/>
</dbReference>
<comment type="subcellular location">
    <subcellularLocation>
        <location evidence="6">Cytoplasm</location>
    </subcellularLocation>
</comment>
<keyword evidence="9" id="KW-1185">Reference proteome</keyword>
<dbReference type="NCBIfam" id="NF003657">
    <property type="entry name" value="PRK05289.1"/>
    <property type="match status" value="1"/>
</dbReference>
<feature type="domain" description="UDP N-acetylglucosamine O-acyltransferase C-terminal" evidence="7">
    <location>
        <begin position="174"/>
        <end position="255"/>
    </location>
</feature>
<proteinExistence type="inferred from homology"/>
<evidence type="ECO:0000259" key="7">
    <source>
        <dbReference type="Pfam" id="PF13720"/>
    </source>
</evidence>
<evidence type="ECO:0000256" key="1">
    <source>
        <dbReference type="ARBA" id="ARBA00022516"/>
    </source>
</evidence>
<dbReference type="NCBIfam" id="TIGR01852">
    <property type="entry name" value="lipid_A_lpxA"/>
    <property type="match status" value="1"/>
</dbReference>
<keyword evidence="6" id="KW-0677">Repeat</keyword>
<keyword evidence="5 6" id="KW-0012">Acyltransferase</keyword>
<protein>
    <recommendedName>
        <fullName evidence="6">Acyl-[acyl-carrier-protein]--UDP-N-acetylglucosamine O-acyltransferase</fullName>
        <shortName evidence="6">UDP-N-acetylglucosamine acyltransferase</shortName>
        <ecNumber evidence="6">2.3.1.129</ecNumber>
    </recommendedName>
</protein>
<gene>
    <name evidence="6 8" type="primary">lpxA</name>
    <name evidence="8" type="ORF">GCM10009114_16580</name>
</gene>
<dbReference type="EC" id="2.3.1.129" evidence="6"/>
<accession>A0ABP3WT29</accession>
<dbReference type="InterPro" id="IPR010137">
    <property type="entry name" value="Lipid_A_LpxA"/>
</dbReference>
<evidence type="ECO:0000256" key="3">
    <source>
        <dbReference type="ARBA" id="ARBA00022679"/>
    </source>
</evidence>
<organism evidence="8 9">
    <name type="scientific">Aliiglaciecola litoralis</name>
    <dbReference type="NCBI Taxonomy" id="582857"/>
    <lineage>
        <taxon>Bacteria</taxon>
        <taxon>Pseudomonadati</taxon>
        <taxon>Pseudomonadota</taxon>
        <taxon>Gammaproteobacteria</taxon>
        <taxon>Alteromonadales</taxon>
        <taxon>Alteromonadaceae</taxon>
        <taxon>Aliiglaciecola</taxon>
    </lineage>
</organism>
<evidence type="ECO:0000313" key="8">
    <source>
        <dbReference type="EMBL" id="GAA0856043.1"/>
    </source>
</evidence>
<dbReference type="SUPFAM" id="SSF51161">
    <property type="entry name" value="Trimeric LpxA-like enzymes"/>
    <property type="match status" value="1"/>
</dbReference>
<evidence type="ECO:0000256" key="5">
    <source>
        <dbReference type="ARBA" id="ARBA00023315"/>
    </source>
</evidence>
<dbReference type="InterPro" id="IPR001451">
    <property type="entry name" value="Hexapep"/>
</dbReference>
<dbReference type="InterPro" id="IPR029098">
    <property type="entry name" value="Acetyltransf_C"/>
</dbReference>
<dbReference type="Gene3D" id="1.20.1180.10">
    <property type="entry name" value="Udp N-acetylglucosamine O-acyltransferase, C-terminal domain"/>
    <property type="match status" value="1"/>
</dbReference>
<comment type="subunit">
    <text evidence="6">Homotrimer.</text>
</comment>
<keyword evidence="3 6" id="KW-0808">Transferase</keyword>
<comment type="function">
    <text evidence="6">Involved in the biosynthesis of lipid A, a phosphorylated glycolipid that anchors the lipopolysaccharide to the outer membrane of the cell.</text>
</comment>
<dbReference type="Pfam" id="PF00132">
    <property type="entry name" value="Hexapep"/>
    <property type="match status" value="1"/>
</dbReference>
<dbReference type="PIRSF" id="PIRSF000456">
    <property type="entry name" value="UDP-GlcNAc_acltr"/>
    <property type="match status" value="1"/>
</dbReference>
<keyword evidence="2 6" id="KW-0441">Lipid A biosynthesis</keyword>
<comment type="pathway">
    <text evidence="6">Glycolipid biosynthesis; lipid IV(A) biosynthesis; lipid IV(A) from (3R)-3-hydroxytetradecanoyl-[acyl-carrier-protein] and UDP-N-acetyl-alpha-D-glucosamine: step 1/6.</text>
</comment>
<reference evidence="9" key="1">
    <citation type="journal article" date="2019" name="Int. J. Syst. Evol. Microbiol.">
        <title>The Global Catalogue of Microorganisms (GCM) 10K type strain sequencing project: providing services to taxonomists for standard genome sequencing and annotation.</title>
        <authorList>
            <consortium name="The Broad Institute Genomics Platform"/>
            <consortium name="The Broad Institute Genome Sequencing Center for Infectious Disease"/>
            <person name="Wu L."/>
            <person name="Ma J."/>
        </authorList>
    </citation>
    <scope>NUCLEOTIDE SEQUENCE [LARGE SCALE GENOMIC DNA]</scope>
    <source>
        <strain evidence="9">JCM 15896</strain>
    </source>
</reference>
<dbReference type="InterPro" id="IPR011004">
    <property type="entry name" value="Trimer_LpxA-like_sf"/>
</dbReference>
<dbReference type="RefSeq" id="WP_343858603.1">
    <property type="nucleotide sequence ID" value="NZ_BAAAFD010000003.1"/>
</dbReference>
<evidence type="ECO:0000256" key="6">
    <source>
        <dbReference type="HAMAP-Rule" id="MF_00387"/>
    </source>
</evidence>
<evidence type="ECO:0000256" key="2">
    <source>
        <dbReference type="ARBA" id="ARBA00022556"/>
    </source>
</evidence>
<comment type="caution">
    <text evidence="8">The sequence shown here is derived from an EMBL/GenBank/DDBJ whole genome shotgun (WGS) entry which is preliminary data.</text>
</comment>
<sequence length="256" mass="27771">MIHETAIVHPSAKLAPDVQIGAFSLIGEGVEMGSGCVVESHVVIKGPSKIGKNNRFFQFGSIGEECQDKKYAGELTRLEIGDNNVFRECVTIHRGTIQDQSLTKIGSNNLFMSYVHVAHDCMVGDNNILANNATIAGHVHVGDYVILGGMTAVHQFCHIGSHCFTGGGCVVLSDIPPYVMVNGIDNTPAGINSEGLKRRGFDKDVIMQIRRAYKVLYRNGNRAEEAVALLREMAQQTKEVGVMAEFVANSARGIIR</sequence>
<dbReference type="HAMAP" id="MF_00387">
    <property type="entry name" value="LpxA"/>
    <property type="match status" value="1"/>
</dbReference>
<comment type="similarity">
    <text evidence="6">Belongs to the transferase hexapeptide repeat family. LpxA subfamily.</text>
</comment>
<dbReference type="InterPro" id="IPR037157">
    <property type="entry name" value="Acetyltransf_C_sf"/>
</dbReference>
<dbReference type="Proteomes" id="UP001500359">
    <property type="component" value="Unassembled WGS sequence"/>
</dbReference>
<evidence type="ECO:0000313" key="9">
    <source>
        <dbReference type="Proteomes" id="UP001500359"/>
    </source>
</evidence>
<dbReference type="PANTHER" id="PTHR43480:SF1">
    <property type="entry name" value="ACYL-[ACYL-CARRIER-PROTEIN]--UDP-N-ACETYLGLUCOSAMINE O-ACYLTRANSFERASE, MITOCHONDRIAL-RELATED"/>
    <property type="match status" value="1"/>
</dbReference>
<dbReference type="Gene3D" id="2.160.10.10">
    <property type="entry name" value="Hexapeptide repeat proteins"/>
    <property type="match status" value="1"/>
</dbReference>
<dbReference type="CDD" id="cd03351">
    <property type="entry name" value="LbH_UDP-GlcNAc_AT"/>
    <property type="match status" value="1"/>
</dbReference>
<evidence type="ECO:0000256" key="4">
    <source>
        <dbReference type="ARBA" id="ARBA00023098"/>
    </source>
</evidence>